<evidence type="ECO:0008006" key="4">
    <source>
        <dbReference type="Google" id="ProtNLM"/>
    </source>
</evidence>
<name>A0A345Z4R3_9MOLU</name>
<feature type="transmembrane region" description="Helical" evidence="1">
    <location>
        <begin position="378"/>
        <end position="400"/>
    </location>
</feature>
<feature type="transmembrane region" description="Helical" evidence="1">
    <location>
        <begin position="345"/>
        <end position="366"/>
    </location>
</feature>
<evidence type="ECO:0000313" key="3">
    <source>
        <dbReference type="Proteomes" id="UP000254792"/>
    </source>
</evidence>
<sequence>MSKKLKWKSIRILIAYFLVTALLALTFISTSIITTKNINIKYLPGIEDDFFNGFIVNGLDISDKTILTSKYLLFPFGGKIFASGHNAMWSLITILGIVIYLPLVACRFSPRTLGRKMFSIGGLIALIIIIFLLVGLSFPLDISIFKKVFDEQIYGYFGRDFFNTPELENQLAILRESIFQNFGYSKYIGVNIAAIIISILSFISILVCLLEDYLDIKKSKNVNILNLQLDNSDNKNQQLLQNSNNQQLDLSFKINKAHLSESQINSLRKYFLIIFILTTILSVLIFSFYISITIETLHFVKIPNVNSDYFNGFINENGENYNDIRFEQWLLITSYGGLSNLNEELMISITYFPISAWVLIAAFEFGKSQKMKFTGQTFFWYSIILLIIMVNIIIQFSFFLNPKIYEIQFRKNLFFYFEQNYLIKTVGQDTLDFQIRQSALGLKSLYAGKYNPVAITALVLSSLIVILTFYSLCKSNLSFIRKNN</sequence>
<evidence type="ECO:0000313" key="2">
    <source>
        <dbReference type="EMBL" id="AXK51592.1"/>
    </source>
</evidence>
<protein>
    <recommendedName>
        <fullName evidence="4">Transmembrane protein</fullName>
    </recommendedName>
</protein>
<keyword evidence="3" id="KW-1185">Reference proteome</keyword>
<gene>
    <name evidence="2" type="ORF">SALLE_v1c09220</name>
</gene>
<accession>A0A345Z4R3</accession>
<feature type="transmembrane region" description="Helical" evidence="1">
    <location>
        <begin position="187"/>
        <end position="210"/>
    </location>
</feature>
<feature type="transmembrane region" description="Helical" evidence="1">
    <location>
        <begin position="270"/>
        <end position="292"/>
    </location>
</feature>
<proteinExistence type="predicted"/>
<dbReference type="KEGG" id="salx:SALLE_v1c09220"/>
<dbReference type="Proteomes" id="UP000254792">
    <property type="component" value="Chromosome"/>
</dbReference>
<dbReference type="AlphaFoldDB" id="A0A345Z4R3"/>
<feature type="transmembrane region" description="Helical" evidence="1">
    <location>
        <begin position="118"/>
        <end position="140"/>
    </location>
</feature>
<feature type="transmembrane region" description="Helical" evidence="1">
    <location>
        <begin position="87"/>
        <end position="106"/>
    </location>
</feature>
<feature type="transmembrane region" description="Helical" evidence="1">
    <location>
        <begin position="453"/>
        <end position="473"/>
    </location>
</feature>
<keyword evidence="1" id="KW-0472">Membrane</keyword>
<dbReference type="RefSeq" id="WP_115558486.1">
    <property type="nucleotide sequence ID" value="NZ_CP031376.1"/>
</dbReference>
<keyword evidence="1" id="KW-1133">Transmembrane helix</keyword>
<dbReference type="EMBL" id="CP031376">
    <property type="protein sequence ID" value="AXK51592.1"/>
    <property type="molecule type" value="Genomic_DNA"/>
</dbReference>
<organism evidence="2 3">
    <name type="scientific">Spiroplasma alleghenense</name>
    <dbReference type="NCBI Taxonomy" id="216931"/>
    <lineage>
        <taxon>Bacteria</taxon>
        <taxon>Bacillati</taxon>
        <taxon>Mycoplasmatota</taxon>
        <taxon>Mollicutes</taxon>
        <taxon>Entomoplasmatales</taxon>
        <taxon>Spiroplasmataceae</taxon>
        <taxon>Spiroplasma</taxon>
    </lineage>
</organism>
<keyword evidence="1" id="KW-0812">Transmembrane</keyword>
<reference evidence="2 3" key="1">
    <citation type="submission" date="2018-07" db="EMBL/GenBank/DDBJ databases">
        <title>Complete genome sequence of Spiroplasma alleghenense PLHS-1 (ATCC 51752).</title>
        <authorList>
            <person name="Chou L."/>
            <person name="Lee T.-Y."/>
            <person name="Tsai Y.-M."/>
            <person name="Kuo C.-H."/>
        </authorList>
    </citation>
    <scope>NUCLEOTIDE SEQUENCE [LARGE SCALE GENOMIC DNA]</scope>
    <source>
        <strain evidence="2 3">PLHS-1</strain>
    </source>
</reference>
<evidence type="ECO:0000256" key="1">
    <source>
        <dbReference type="SAM" id="Phobius"/>
    </source>
</evidence>
<feature type="transmembrane region" description="Helical" evidence="1">
    <location>
        <begin position="12"/>
        <end position="33"/>
    </location>
</feature>